<evidence type="ECO:0000313" key="1">
    <source>
        <dbReference type="EMBL" id="EKF53886.1"/>
    </source>
</evidence>
<protein>
    <submittedName>
        <fullName evidence="1">Uncharacterized protein</fullName>
    </submittedName>
</protein>
<name>K2PZ45_9FLAO</name>
<organism evidence="1 2">
    <name type="scientific">Galbibacter marinus</name>
    <dbReference type="NCBI Taxonomy" id="555500"/>
    <lineage>
        <taxon>Bacteria</taxon>
        <taxon>Pseudomonadati</taxon>
        <taxon>Bacteroidota</taxon>
        <taxon>Flavobacteriia</taxon>
        <taxon>Flavobacteriales</taxon>
        <taxon>Flavobacteriaceae</taxon>
        <taxon>Galbibacter</taxon>
    </lineage>
</organism>
<dbReference type="AlphaFoldDB" id="K2PZ45"/>
<dbReference type="STRING" id="555500.I215_15265"/>
<dbReference type="EMBL" id="AMSG01000043">
    <property type="protein sequence ID" value="EKF53886.1"/>
    <property type="molecule type" value="Genomic_DNA"/>
</dbReference>
<sequence length="87" mass="10315">MIRIINNGATGAIINLRGYDREIYVFFLKSELYNGKYFPIVWLYWKIFNILLFKDAFNGKSEPLTFTRNYLWIIGLGNIKQNIAMEK</sequence>
<gene>
    <name evidence="1" type="ORF">I215_15265</name>
</gene>
<evidence type="ECO:0000313" key="2">
    <source>
        <dbReference type="Proteomes" id="UP000007364"/>
    </source>
</evidence>
<reference evidence="1 2" key="1">
    <citation type="journal article" date="2012" name="J. Bacteriol.">
        <title>Genome Sequence of Galbibacter marinum Type Strain ck-I2-15.</title>
        <authorList>
            <person name="Lai Q."/>
            <person name="Li C."/>
            <person name="Shao Z."/>
        </authorList>
    </citation>
    <scope>NUCLEOTIDE SEQUENCE [LARGE SCALE GENOMIC DNA]</scope>
    <source>
        <strain evidence="2">ck-I2-15</strain>
    </source>
</reference>
<comment type="caution">
    <text evidence="1">The sequence shown here is derived from an EMBL/GenBank/DDBJ whole genome shotgun (WGS) entry which is preliminary data.</text>
</comment>
<keyword evidence="2" id="KW-1185">Reference proteome</keyword>
<accession>K2PZ45</accession>
<dbReference type="Proteomes" id="UP000007364">
    <property type="component" value="Unassembled WGS sequence"/>
</dbReference>
<proteinExistence type="predicted"/>